<accession>A0ABT7VSQ2</accession>
<dbReference type="EMBL" id="JAUCGM010000156">
    <property type="protein sequence ID" value="MDM8562441.1"/>
    <property type="molecule type" value="Genomic_DNA"/>
</dbReference>
<comment type="caution">
    <text evidence="1">The sequence shown here is derived from an EMBL/GenBank/DDBJ whole genome shotgun (WGS) entry which is preliminary data.</text>
</comment>
<evidence type="ECO:0000313" key="2">
    <source>
        <dbReference type="Proteomes" id="UP001171945"/>
    </source>
</evidence>
<keyword evidence="2" id="KW-1185">Reference proteome</keyword>
<sequence length="119" mass="14234">MLEVIRRRGKMAEDRINPEWFIEQIPEIEISVQFDHADSYVRIKHYKEENSQIDKSFYLESVEISSRYATTSLKSLTRIFKGRDRETQADRIKILCPSVFSSPFFLNEPHYAQFYYKSV</sequence>
<name>A0ABT7VSQ2_9GAMM</name>
<reference evidence="1" key="1">
    <citation type="submission" date="2023-06" db="EMBL/GenBank/DDBJ databases">
        <title>Uncultivated large filamentous bacteria from sulfidic sediments reveal new species and different genomic features in energy metabolism and defense.</title>
        <authorList>
            <person name="Fonseca A."/>
        </authorList>
    </citation>
    <scope>NUCLEOTIDE SEQUENCE</scope>
    <source>
        <strain evidence="1">HSG4</strain>
    </source>
</reference>
<dbReference type="Proteomes" id="UP001171945">
    <property type="component" value="Unassembled WGS sequence"/>
</dbReference>
<gene>
    <name evidence="1" type="ORF">QUF54_03715</name>
</gene>
<protein>
    <submittedName>
        <fullName evidence="1">Uncharacterized protein</fullName>
    </submittedName>
</protein>
<organism evidence="1 2">
    <name type="scientific">Candidatus Marithioploca araucensis</name>
    <dbReference type="NCBI Taxonomy" id="70273"/>
    <lineage>
        <taxon>Bacteria</taxon>
        <taxon>Pseudomonadati</taxon>
        <taxon>Pseudomonadota</taxon>
        <taxon>Gammaproteobacteria</taxon>
        <taxon>Thiotrichales</taxon>
        <taxon>Thiotrichaceae</taxon>
        <taxon>Candidatus Marithioploca</taxon>
    </lineage>
</organism>
<evidence type="ECO:0000313" key="1">
    <source>
        <dbReference type="EMBL" id="MDM8562441.1"/>
    </source>
</evidence>
<proteinExistence type="predicted"/>